<evidence type="ECO:0000256" key="5">
    <source>
        <dbReference type="ARBA" id="ARBA00022692"/>
    </source>
</evidence>
<dbReference type="EMBL" id="CP013659">
    <property type="protein sequence ID" value="ALS73755.1"/>
    <property type="molecule type" value="Genomic_DNA"/>
</dbReference>
<dbReference type="GO" id="GO:0004222">
    <property type="term" value="F:metalloendopeptidase activity"/>
    <property type="evidence" value="ECO:0007669"/>
    <property type="project" value="InterPro"/>
</dbReference>
<dbReference type="Proteomes" id="UP000067683">
    <property type="component" value="Chromosome"/>
</dbReference>
<dbReference type="SMART" id="SM00228">
    <property type="entry name" value="PDZ"/>
    <property type="match status" value="1"/>
</dbReference>
<dbReference type="GO" id="GO:0046872">
    <property type="term" value="F:metal ion binding"/>
    <property type="evidence" value="ECO:0007669"/>
    <property type="project" value="UniProtKB-KW"/>
</dbReference>
<evidence type="ECO:0000313" key="14">
    <source>
        <dbReference type="Proteomes" id="UP000067683"/>
    </source>
</evidence>
<evidence type="ECO:0000256" key="6">
    <source>
        <dbReference type="ARBA" id="ARBA00022801"/>
    </source>
</evidence>
<keyword evidence="6 11" id="KW-0378">Hydrolase</keyword>
<dbReference type="AlphaFoldDB" id="A0A0U2Z1J9"/>
<evidence type="ECO:0000256" key="3">
    <source>
        <dbReference type="ARBA" id="ARBA00007931"/>
    </source>
</evidence>
<name>A0A0U2Z1J9_9BACL</name>
<comment type="similarity">
    <text evidence="3 11">Belongs to the peptidase M50B family.</text>
</comment>
<dbReference type="EC" id="3.4.24.-" evidence="11"/>
<dbReference type="RefSeq" id="WP_058380465.1">
    <property type="nucleotide sequence ID" value="NZ_CP013659.2"/>
</dbReference>
<proteinExistence type="inferred from homology"/>
<dbReference type="InterPro" id="IPR004387">
    <property type="entry name" value="Pept_M50_Zn"/>
</dbReference>
<evidence type="ECO:0000313" key="13">
    <source>
        <dbReference type="EMBL" id="ALS73755.1"/>
    </source>
</evidence>
<dbReference type="Gene3D" id="2.30.42.10">
    <property type="match status" value="1"/>
</dbReference>
<keyword evidence="5 11" id="KW-0812">Transmembrane</keyword>
<dbReference type="GO" id="GO:0016020">
    <property type="term" value="C:membrane"/>
    <property type="evidence" value="ECO:0007669"/>
    <property type="project" value="UniProtKB-SubCell"/>
</dbReference>
<dbReference type="PANTHER" id="PTHR42837:SF2">
    <property type="entry name" value="MEMBRANE METALLOPROTEASE ARASP2, CHLOROPLASTIC-RELATED"/>
    <property type="match status" value="1"/>
</dbReference>
<keyword evidence="11" id="KW-0479">Metal-binding</keyword>
<gene>
    <name evidence="13" type="ORF">AUC31_00170</name>
</gene>
<dbReference type="InterPro" id="IPR041489">
    <property type="entry name" value="PDZ_6"/>
</dbReference>
<evidence type="ECO:0000256" key="7">
    <source>
        <dbReference type="ARBA" id="ARBA00022833"/>
    </source>
</evidence>
<evidence type="ECO:0000256" key="8">
    <source>
        <dbReference type="ARBA" id="ARBA00022989"/>
    </source>
</evidence>
<evidence type="ECO:0000256" key="2">
    <source>
        <dbReference type="ARBA" id="ARBA00004141"/>
    </source>
</evidence>
<feature type="domain" description="PDZ" evidence="12">
    <location>
        <begin position="182"/>
        <end position="256"/>
    </location>
</feature>
<sequence length="419" mass="46844">METVLAFIIIFGALVFFHELGHFLFAKRAGILVREFAIGMGPKILGITRGETLYTIRLLPIGGYVRMAGEEMDAIHLQAGHRIGLLLDEKGQAKKVILNQKHVYPDILFLEVEQADLEKDLFIKGYDEDEQLVNIKVARDAVVEENGRETILAPYDRTFDAKNLPNRFMTIFAGPFFNFILAFFIFTAIGMLQGVPTFEPVISEVTEDSPAEQAGMQDGDLVTEIEGQSISTWDELVESVQDSAGTALDFQVERDGEPLNFTITPELSEQAAEEVGVIGVLYQSPVEKDFFGSFAYGAEQTVFWFKEIFRLLGMLVTGQFTIDALSGPVGIYKTTEEVAQYGIFTLMSWAGMLSINLGIMNLLPLPALDGGRLMFFVLEALRGKPVDKQKEGMVHFVGIMLLMLLMIVVTWNDIQRFFF</sequence>
<dbReference type="InterPro" id="IPR001478">
    <property type="entry name" value="PDZ"/>
</dbReference>
<evidence type="ECO:0000256" key="1">
    <source>
        <dbReference type="ARBA" id="ARBA00001947"/>
    </source>
</evidence>
<dbReference type="Pfam" id="PF17820">
    <property type="entry name" value="PDZ_6"/>
    <property type="match status" value="1"/>
</dbReference>
<reference evidence="13" key="1">
    <citation type="submission" date="2016-01" db="EMBL/GenBank/DDBJ databases">
        <title>Complete genome of Planococcus rifietoensis type strain M8.</title>
        <authorList>
            <person name="See-Too W.S."/>
        </authorList>
    </citation>
    <scope>NUCLEOTIDE SEQUENCE [LARGE SCALE GENOMIC DNA]</scope>
    <source>
        <strain evidence="13">M8</strain>
    </source>
</reference>
<dbReference type="SUPFAM" id="SSF50156">
    <property type="entry name" value="PDZ domain-like"/>
    <property type="match status" value="1"/>
</dbReference>
<dbReference type="GO" id="GO:0006508">
    <property type="term" value="P:proteolysis"/>
    <property type="evidence" value="ECO:0007669"/>
    <property type="project" value="UniProtKB-KW"/>
</dbReference>
<feature type="transmembrane region" description="Helical" evidence="11">
    <location>
        <begin position="6"/>
        <end position="25"/>
    </location>
</feature>
<dbReference type="Pfam" id="PF02163">
    <property type="entry name" value="Peptidase_M50"/>
    <property type="match status" value="1"/>
</dbReference>
<feature type="transmembrane region" description="Helical" evidence="11">
    <location>
        <begin position="308"/>
        <end position="326"/>
    </location>
</feature>
<dbReference type="CDD" id="cd06163">
    <property type="entry name" value="S2P-M50_PDZ_RseP-like"/>
    <property type="match status" value="1"/>
</dbReference>
<dbReference type="InterPro" id="IPR008915">
    <property type="entry name" value="Peptidase_M50"/>
</dbReference>
<keyword evidence="9 11" id="KW-0482">Metalloprotease</keyword>
<evidence type="ECO:0000256" key="11">
    <source>
        <dbReference type="RuleBase" id="RU362031"/>
    </source>
</evidence>
<evidence type="ECO:0000256" key="4">
    <source>
        <dbReference type="ARBA" id="ARBA00022670"/>
    </source>
</evidence>
<dbReference type="PANTHER" id="PTHR42837">
    <property type="entry name" value="REGULATOR OF SIGMA-E PROTEASE RSEP"/>
    <property type="match status" value="1"/>
</dbReference>
<dbReference type="STRING" id="200991.AUC31_00170"/>
<dbReference type="KEGG" id="prt:AUC31_00170"/>
<protein>
    <recommendedName>
        <fullName evidence="11">Zinc metalloprotease</fullName>
        <ecNumber evidence="11">3.4.24.-</ecNumber>
    </recommendedName>
</protein>
<dbReference type="OrthoDB" id="9782003at2"/>
<keyword evidence="10 11" id="KW-0472">Membrane</keyword>
<dbReference type="InterPro" id="IPR036034">
    <property type="entry name" value="PDZ_sf"/>
</dbReference>
<evidence type="ECO:0000256" key="9">
    <source>
        <dbReference type="ARBA" id="ARBA00023049"/>
    </source>
</evidence>
<keyword evidence="4" id="KW-0645">Protease</keyword>
<comment type="cofactor">
    <cofactor evidence="1 11">
        <name>Zn(2+)</name>
        <dbReference type="ChEBI" id="CHEBI:29105"/>
    </cofactor>
</comment>
<feature type="transmembrane region" description="Helical" evidence="11">
    <location>
        <begin position="338"/>
        <end position="357"/>
    </location>
</feature>
<feature type="transmembrane region" description="Helical" evidence="11">
    <location>
        <begin position="393"/>
        <end position="411"/>
    </location>
</feature>
<feature type="transmembrane region" description="Helical" evidence="11">
    <location>
        <begin position="171"/>
        <end position="192"/>
    </location>
</feature>
<dbReference type="NCBIfam" id="TIGR00054">
    <property type="entry name" value="RIP metalloprotease RseP"/>
    <property type="match status" value="1"/>
</dbReference>
<dbReference type="CDD" id="cd23081">
    <property type="entry name" value="cpPDZ_EcRseP-like"/>
    <property type="match status" value="1"/>
</dbReference>
<evidence type="ECO:0000259" key="12">
    <source>
        <dbReference type="SMART" id="SM00228"/>
    </source>
</evidence>
<keyword evidence="7 11" id="KW-0862">Zinc</keyword>
<evidence type="ECO:0000256" key="10">
    <source>
        <dbReference type="ARBA" id="ARBA00023136"/>
    </source>
</evidence>
<accession>A0A0U2Z1J9</accession>
<comment type="subcellular location">
    <subcellularLocation>
        <location evidence="2">Membrane</location>
        <topology evidence="2">Multi-pass membrane protein</topology>
    </subcellularLocation>
</comment>
<keyword evidence="14" id="KW-1185">Reference proteome</keyword>
<organism evidence="13 14">
    <name type="scientific">Planococcus rifietoensis</name>
    <dbReference type="NCBI Taxonomy" id="200991"/>
    <lineage>
        <taxon>Bacteria</taxon>
        <taxon>Bacillati</taxon>
        <taxon>Bacillota</taxon>
        <taxon>Bacilli</taxon>
        <taxon>Bacillales</taxon>
        <taxon>Caryophanaceae</taxon>
        <taxon>Planococcus</taxon>
    </lineage>
</organism>
<keyword evidence="8 11" id="KW-1133">Transmembrane helix</keyword>